<organism evidence="2 3">
    <name type="scientific">Jiella avicenniae</name>
    <dbReference type="NCBI Taxonomy" id="2907202"/>
    <lineage>
        <taxon>Bacteria</taxon>
        <taxon>Pseudomonadati</taxon>
        <taxon>Pseudomonadota</taxon>
        <taxon>Alphaproteobacteria</taxon>
        <taxon>Hyphomicrobiales</taxon>
        <taxon>Aurantimonadaceae</taxon>
        <taxon>Jiella</taxon>
    </lineage>
</organism>
<dbReference type="AlphaFoldDB" id="A0A9X1P5U3"/>
<dbReference type="Proteomes" id="UP001139035">
    <property type="component" value="Unassembled WGS sequence"/>
</dbReference>
<dbReference type="EMBL" id="JAJUWU010000023">
    <property type="protein sequence ID" value="MCE7030314.1"/>
    <property type="molecule type" value="Genomic_DNA"/>
</dbReference>
<name>A0A9X1P5U3_9HYPH</name>
<feature type="region of interest" description="Disordered" evidence="1">
    <location>
        <begin position="1"/>
        <end position="25"/>
    </location>
</feature>
<comment type="caution">
    <text evidence="2">The sequence shown here is derived from an EMBL/GenBank/DDBJ whole genome shotgun (WGS) entry which is preliminary data.</text>
</comment>
<gene>
    <name evidence="2" type="ORF">LZD57_20205</name>
</gene>
<evidence type="ECO:0000313" key="3">
    <source>
        <dbReference type="Proteomes" id="UP001139035"/>
    </source>
</evidence>
<keyword evidence="3" id="KW-1185">Reference proteome</keyword>
<evidence type="ECO:0000313" key="2">
    <source>
        <dbReference type="EMBL" id="MCE7030314.1"/>
    </source>
</evidence>
<reference evidence="2" key="1">
    <citation type="submission" date="2022-01" db="EMBL/GenBank/DDBJ databases">
        <title>Jiella avicenniae sp. nov., a novel endophytic bacterium isolated from bark of Avicennia marina.</title>
        <authorList>
            <person name="Tuo L."/>
        </authorList>
    </citation>
    <scope>NUCLEOTIDE SEQUENCE</scope>
    <source>
        <strain evidence="2">CBK1P-4</strain>
    </source>
</reference>
<protein>
    <submittedName>
        <fullName evidence="2">Uncharacterized protein</fullName>
    </submittedName>
</protein>
<accession>A0A9X1P5U3</accession>
<evidence type="ECO:0000256" key="1">
    <source>
        <dbReference type="SAM" id="MobiDB-lite"/>
    </source>
</evidence>
<dbReference type="RefSeq" id="WP_233721388.1">
    <property type="nucleotide sequence ID" value="NZ_JAJUWU010000023.1"/>
</dbReference>
<proteinExistence type="predicted"/>
<sequence>MIGLVEGKRRARLQPAETMSRGLRADLGLGPTQRLVERPMLAAEHERLQAVMASQFASRR</sequence>